<feature type="non-terminal residue" evidence="1">
    <location>
        <position position="72"/>
    </location>
</feature>
<dbReference type="Proteomes" id="UP000789920">
    <property type="component" value="Unassembled WGS sequence"/>
</dbReference>
<proteinExistence type="predicted"/>
<evidence type="ECO:0000313" key="2">
    <source>
        <dbReference type="Proteomes" id="UP000789920"/>
    </source>
</evidence>
<sequence length="72" mass="8558">GYISQLGSNIKKLEKLQEQEENKDITRILTDLVDQIVTIDFNFQKFKEISDQKVKMYLDNMKDIKVLPQRLK</sequence>
<protein>
    <submittedName>
        <fullName evidence="1">31299_t:CDS:1</fullName>
    </submittedName>
</protein>
<comment type="caution">
    <text evidence="1">The sequence shown here is derived from an EMBL/GenBank/DDBJ whole genome shotgun (WGS) entry which is preliminary data.</text>
</comment>
<name>A0ACA9ST76_9GLOM</name>
<evidence type="ECO:0000313" key="1">
    <source>
        <dbReference type="EMBL" id="CAG8848375.1"/>
    </source>
</evidence>
<keyword evidence="2" id="KW-1185">Reference proteome</keyword>
<reference evidence="1" key="1">
    <citation type="submission" date="2021-06" db="EMBL/GenBank/DDBJ databases">
        <authorList>
            <person name="Kallberg Y."/>
            <person name="Tangrot J."/>
            <person name="Rosling A."/>
        </authorList>
    </citation>
    <scope>NUCLEOTIDE SEQUENCE</scope>
    <source>
        <strain evidence="1">MA461A</strain>
    </source>
</reference>
<gene>
    <name evidence="1" type="ORF">RPERSI_LOCUS35093</name>
</gene>
<accession>A0ACA9ST76</accession>
<dbReference type="EMBL" id="CAJVQC010160380">
    <property type="protein sequence ID" value="CAG8848375.1"/>
    <property type="molecule type" value="Genomic_DNA"/>
</dbReference>
<organism evidence="1 2">
    <name type="scientific">Racocetra persica</name>
    <dbReference type="NCBI Taxonomy" id="160502"/>
    <lineage>
        <taxon>Eukaryota</taxon>
        <taxon>Fungi</taxon>
        <taxon>Fungi incertae sedis</taxon>
        <taxon>Mucoromycota</taxon>
        <taxon>Glomeromycotina</taxon>
        <taxon>Glomeromycetes</taxon>
        <taxon>Diversisporales</taxon>
        <taxon>Gigasporaceae</taxon>
        <taxon>Racocetra</taxon>
    </lineage>
</organism>
<feature type="non-terminal residue" evidence="1">
    <location>
        <position position="1"/>
    </location>
</feature>